<feature type="non-terminal residue" evidence="1">
    <location>
        <position position="232"/>
    </location>
</feature>
<evidence type="ECO:0000313" key="2">
    <source>
        <dbReference type="Proteomes" id="UP001145114"/>
    </source>
</evidence>
<evidence type="ECO:0000313" key="1">
    <source>
        <dbReference type="EMBL" id="KAJ1677902.1"/>
    </source>
</evidence>
<sequence length="232" mass="25195">MLPPALGWSISRPGLATALRSRLLLSPPLRIRNPPHVPTVANAGTARLVVAPCVNPLIASPLARAYCSGGDRKRARHGTASADGRVPGSDTTPYVLALLAGTAALGVELWRLKRRPVEARDDTGSGADVRELCLLALHNDIQGLKQLIKMYPATDVNARHPLGWTPLLVAAANGSHEMVKLLLELGAQPNIVDEFQVPRHSRNYQEIRNTLIQREREFCSMIYPTAPTQGFT</sequence>
<name>A0ACC1HN82_9FUNG</name>
<comment type="caution">
    <text evidence="1">The sequence shown here is derived from an EMBL/GenBank/DDBJ whole genome shotgun (WGS) entry which is preliminary data.</text>
</comment>
<organism evidence="1 2">
    <name type="scientific">Spiromyces aspiralis</name>
    <dbReference type="NCBI Taxonomy" id="68401"/>
    <lineage>
        <taxon>Eukaryota</taxon>
        <taxon>Fungi</taxon>
        <taxon>Fungi incertae sedis</taxon>
        <taxon>Zoopagomycota</taxon>
        <taxon>Kickxellomycotina</taxon>
        <taxon>Kickxellomycetes</taxon>
        <taxon>Kickxellales</taxon>
        <taxon>Kickxellaceae</taxon>
        <taxon>Spiromyces</taxon>
    </lineage>
</organism>
<dbReference type="Proteomes" id="UP001145114">
    <property type="component" value="Unassembled WGS sequence"/>
</dbReference>
<dbReference type="EMBL" id="JAMZIH010001790">
    <property type="protein sequence ID" value="KAJ1677902.1"/>
    <property type="molecule type" value="Genomic_DNA"/>
</dbReference>
<keyword evidence="2" id="KW-1185">Reference proteome</keyword>
<reference evidence="1" key="1">
    <citation type="submission" date="2022-06" db="EMBL/GenBank/DDBJ databases">
        <title>Phylogenomic reconstructions and comparative analyses of Kickxellomycotina fungi.</title>
        <authorList>
            <person name="Reynolds N.K."/>
            <person name="Stajich J.E."/>
            <person name="Barry K."/>
            <person name="Grigoriev I.V."/>
            <person name="Crous P."/>
            <person name="Smith M.E."/>
        </authorList>
    </citation>
    <scope>NUCLEOTIDE SEQUENCE</scope>
    <source>
        <strain evidence="1">RSA 2271</strain>
    </source>
</reference>
<gene>
    <name evidence="1" type="ORF">EV182_005205</name>
</gene>
<protein>
    <submittedName>
        <fullName evidence="1">Uncharacterized protein</fullName>
    </submittedName>
</protein>
<proteinExistence type="predicted"/>
<accession>A0ACC1HN82</accession>